<protein>
    <submittedName>
        <fullName evidence="1">Uncharacterized protein</fullName>
    </submittedName>
</protein>
<sequence>MKPTVFEKKSLIDKALGGAPIVLVLVLLAVSPAWSQAGGSCVSAEIPWQMEMPDGSVHDPGKVTLCYVRAYNPVAGLHALRVNGMPLGTFQSTVARSEEQESIHPILVFRSDGADHVRLVAYAWPTEQEMEVYWLHRPGETLGQVRQASMPFRTLQREKNYYVVAASRGY</sequence>
<comment type="caution">
    <text evidence="1">The sequence shown here is derived from an EMBL/GenBank/DDBJ whole genome shotgun (WGS) entry which is preliminary data.</text>
</comment>
<proteinExistence type="predicted"/>
<dbReference type="EMBL" id="JACXWD010000050">
    <property type="protein sequence ID" value="MBD3868935.1"/>
    <property type="molecule type" value="Genomic_DNA"/>
</dbReference>
<evidence type="ECO:0000313" key="2">
    <source>
        <dbReference type="Proteomes" id="UP000648239"/>
    </source>
</evidence>
<accession>A0A8J6Y0V1</accession>
<dbReference type="Proteomes" id="UP000648239">
    <property type="component" value="Unassembled WGS sequence"/>
</dbReference>
<gene>
    <name evidence="1" type="ORF">IFK94_12475</name>
</gene>
<name>A0A8J6Y0V1_9BACT</name>
<dbReference type="AlphaFoldDB" id="A0A8J6Y0V1"/>
<evidence type="ECO:0000313" key="1">
    <source>
        <dbReference type="EMBL" id="MBD3868935.1"/>
    </source>
</evidence>
<organism evidence="1 2">
    <name type="scientific">Candidatus Polarisedimenticola svalbardensis</name>
    <dbReference type="NCBI Taxonomy" id="2886004"/>
    <lineage>
        <taxon>Bacteria</taxon>
        <taxon>Pseudomonadati</taxon>
        <taxon>Acidobacteriota</taxon>
        <taxon>Candidatus Polarisedimenticolia</taxon>
        <taxon>Candidatus Polarisedimenticolales</taxon>
        <taxon>Candidatus Polarisedimenticolaceae</taxon>
        <taxon>Candidatus Polarisedimenticola</taxon>
    </lineage>
</organism>
<reference evidence="1 2" key="1">
    <citation type="submission" date="2020-08" db="EMBL/GenBank/DDBJ databases">
        <title>Acidobacteriota in marine sediments use diverse sulfur dissimilation pathways.</title>
        <authorList>
            <person name="Wasmund K."/>
        </authorList>
    </citation>
    <scope>NUCLEOTIDE SEQUENCE [LARGE SCALE GENOMIC DNA]</scope>
    <source>
        <strain evidence="1">MAG AM4</strain>
    </source>
</reference>